<dbReference type="Gene3D" id="3.20.190.10">
    <property type="entry name" value="MutM-like, N-terminal"/>
    <property type="match status" value="1"/>
</dbReference>
<comment type="similarity">
    <text evidence="3">Belongs to the FPG family.</text>
</comment>
<dbReference type="GO" id="GO:0034039">
    <property type="term" value="F:8-oxo-7,8-dihydroguanine DNA N-glycosylase activity"/>
    <property type="evidence" value="ECO:0007669"/>
    <property type="project" value="TreeGrafter"/>
</dbReference>
<dbReference type="InterPro" id="IPR035937">
    <property type="entry name" value="FPG_N"/>
</dbReference>
<organism evidence="17 18">
    <name type="scientific">Candidatus Yanofskybacteria bacterium RIFCSPHIGHO2_01_FULL_44_17</name>
    <dbReference type="NCBI Taxonomy" id="1802668"/>
    <lineage>
        <taxon>Bacteria</taxon>
        <taxon>Candidatus Yanofskyibacteriota</taxon>
    </lineage>
</organism>
<evidence type="ECO:0000259" key="16">
    <source>
        <dbReference type="PROSITE" id="PS51068"/>
    </source>
</evidence>
<comment type="catalytic activity">
    <reaction evidence="1">
        <text>Hydrolysis of DNA containing ring-opened 7-methylguanine residues, releasing 2,6-diamino-4-hydroxy-5-(N-methyl)formamidopyrimidine.</text>
        <dbReference type="EC" id="3.2.2.23"/>
    </reaction>
</comment>
<proteinExistence type="inferred from homology"/>
<evidence type="ECO:0000256" key="8">
    <source>
        <dbReference type="ARBA" id="ARBA00022801"/>
    </source>
</evidence>
<keyword evidence="9" id="KW-0862">Zinc</keyword>
<dbReference type="CDD" id="cd08966">
    <property type="entry name" value="EcFpg-like_N"/>
    <property type="match status" value="1"/>
</dbReference>
<sequence length="291" mass="33592">MPELPEVETIVRDLNRKAVGLKITDAWTDWPRTIKTHTLDKFKREVKGRKILRAHRRAKYIMMDLSGDKTLIIHQKISGHLLYGKWKVSGKKVEPAMEGPIKSDPYNRFIRFILYLSNGYMLGLSDVRRFGKVFLGDTDKIENINEIGKLGPEPLDPKFMLAKFKELMCRKRGVIKKVLMDPFVIVGIGNIYSDEILWYSGVHPLRRVEKLTDKELALIYKNIKFVLKKAIGAKGDSQQDYRTLEGKFGTYQNMQKAYQLTGEKCQKHDGGIIKRIVINARSAHFCSVHQR</sequence>
<keyword evidence="11" id="KW-0234">DNA repair</keyword>
<reference evidence="17 18" key="1">
    <citation type="journal article" date="2016" name="Nat. Commun.">
        <title>Thousands of microbial genomes shed light on interconnected biogeochemical processes in an aquifer system.</title>
        <authorList>
            <person name="Anantharaman K."/>
            <person name="Brown C.T."/>
            <person name="Hug L.A."/>
            <person name="Sharon I."/>
            <person name="Castelle C.J."/>
            <person name="Probst A.J."/>
            <person name="Thomas B.C."/>
            <person name="Singh A."/>
            <person name="Wilkins M.J."/>
            <person name="Karaoz U."/>
            <person name="Brodie E.L."/>
            <person name="Williams K.H."/>
            <person name="Hubbard S.S."/>
            <person name="Banfield J.F."/>
        </authorList>
    </citation>
    <scope>NUCLEOTIDE SEQUENCE [LARGE SCALE GENOMIC DNA]</scope>
</reference>
<name>A0A1F8ES25_9BACT</name>
<dbReference type="Gene3D" id="1.10.8.50">
    <property type="match status" value="1"/>
</dbReference>
<dbReference type="PROSITE" id="PS51068">
    <property type="entry name" value="FPG_CAT"/>
    <property type="match status" value="1"/>
</dbReference>
<evidence type="ECO:0000256" key="14">
    <source>
        <dbReference type="ARBA" id="ARBA00023295"/>
    </source>
</evidence>
<dbReference type="AlphaFoldDB" id="A0A1F8ES25"/>
<dbReference type="InterPro" id="IPR015886">
    <property type="entry name" value="H2TH_FPG"/>
</dbReference>
<dbReference type="STRING" id="1802668.A2831_02115"/>
<keyword evidence="7" id="KW-0863">Zinc-finger</keyword>
<evidence type="ECO:0000256" key="4">
    <source>
        <dbReference type="ARBA" id="ARBA00011245"/>
    </source>
</evidence>
<dbReference type="InterPro" id="IPR012319">
    <property type="entry name" value="FPG_cat"/>
</dbReference>
<dbReference type="NCBIfam" id="NF002211">
    <property type="entry name" value="PRK01103.1"/>
    <property type="match status" value="1"/>
</dbReference>
<dbReference type="PANTHER" id="PTHR22993">
    <property type="entry name" value="FORMAMIDOPYRIMIDINE-DNA GLYCOSYLASE"/>
    <property type="match status" value="1"/>
</dbReference>
<dbReference type="InterPro" id="IPR020629">
    <property type="entry name" value="FPG_Glyclase"/>
</dbReference>
<comment type="caution">
    <text evidence="17">The sequence shown here is derived from an EMBL/GenBank/DDBJ whole genome shotgun (WGS) entry which is preliminary data.</text>
</comment>
<dbReference type="GO" id="GO:0140078">
    <property type="term" value="F:class I DNA-(apurinic or apyrimidinic site) endonuclease activity"/>
    <property type="evidence" value="ECO:0007669"/>
    <property type="project" value="UniProtKB-EC"/>
</dbReference>
<protein>
    <submittedName>
        <fullName evidence="17">DNA-formamidopyrimidine glycosylase</fullName>
    </submittedName>
</protein>
<dbReference type="InterPro" id="IPR010979">
    <property type="entry name" value="Ribosomal_uS13-like_H2TH"/>
</dbReference>
<keyword evidence="14" id="KW-0326">Glycosidase</keyword>
<keyword evidence="5" id="KW-0479">Metal-binding</keyword>
<dbReference type="GO" id="GO:0003684">
    <property type="term" value="F:damaged DNA binding"/>
    <property type="evidence" value="ECO:0007669"/>
    <property type="project" value="InterPro"/>
</dbReference>
<keyword evidence="10" id="KW-0238">DNA-binding</keyword>
<dbReference type="Proteomes" id="UP000177507">
    <property type="component" value="Unassembled WGS sequence"/>
</dbReference>
<evidence type="ECO:0000256" key="1">
    <source>
        <dbReference type="ARBA" id="ARBA00001668"/>
    </source>
</evidence>
<dbReference type="Pfam" id="PF06831">
    <property type="entry name" value="H2TH"/>
    <property type="match status" value="1"/>
</dbReference>
<evidence type="ECO:0000256" key="12">
    <source>
        <dbReference type="ARBA" id="ARBA00023239"/>
    </source>
</evidence>
<keyword evidence="13" id="KW-0511">Multifunctional enzyme</keyword>
<dbReference type="PROSITE" id="PS50159">
    <property type="entry name" value="RIBOSOMAL_S13_2"/>
    <property type="match status" value="1"/>
</dbReference>
<dbReference type="FunFam" id="1.10.8.50:FF:000003">
    <property type="entry name" value="Formamidopyrimidine-DNA glycosylase"/>
    <property type="match status" value="1"/>
</dbReference>
<keyword evidence="6" id="KW-0227">DNA damage</keyword>
<gene>
    <name evidence="17" type="ORF">A2831_02115</name>
</gene>
<keyword evidence="8" id="KW-0378">Hydrolase</keyword>
<dbReference type="GO" id="GO:0008270">
    <property type="term" value="F:zinc ion binding"/>
    <property type="evidence" value="ECO:0007669"/>
    <property type="project" value="UniProtKB-KW"/>
</dbReference>
<evidence type="ECO:0000256" key="10">
    <source>
        <dbReference type="ARBA" id="ARBA00023125"/>
    </source>
</evidence>
<evidence type="ECO:0000256" key="9">
    <source>
        <dbReference type="ARBA" id="ARBA00022833"/>
    </source>
</evidence>
<dbReference type="SUPFAM" id="SSF46946">
    <property type="entry name" value="S13-like H2TH domain"/>
    <property type="match status" value="1"/>
</dbReference>
<feature type="domain" description="Formamidopyrimidine-DNA glycosylase catalytic" evidence="16">
    <location>
        <begin position="2"/>
        <end position="131"/>
    </location>
</feature>
<evidence type="ECO:0000313" key="17">
    <source>
        <dbReference type="EMBL" id="OGN03657.1"/>
    </source>
</evidence>
<dbReference type="EMBL" id="MGJI01000031">
    <property type="protein sequence ID" value="OGN03657.1"/>
    <property type="molecule type" value="Genomic_DNA"/>
</dbReference>
<dbReference type="SMART" id="SM00898">
    <property type="entry name" value="Fapy_DNA_glyco"/>
    <property type="match status" value="1"/>
</dbReference>
<evidence type="ECO:0000256" key="5">
    <source>
        <dbReference type="ARBA" id="ARBA00022723"/>
    </source>
</evidence>
<evidence type="ECO:0000256" key="7">
    <source>
        <dbReference type="ARBA" id="ARBA00022771"/>
    </source>
</evidence>
<evidence type="ECO:0000256" key="11">
    <source>
        <dbReference type="ARBA" id="ARBA00023204"/>
    </source>
</evidence>
<dbReference type="SMART" id="SM01232">
    <property type="entry name" value="H2TH"/>
    <property type="match status" value="1"/>
</dbReference>
<dbReference type="PANTHER" id="PTHR22993:SF9">
    <property type="entry name" value="FORMAMIDOPYRIMIDINE-DNA GLYCOSYLASE"/>
    <property type="match status" value="1"/>
</dbReference>
<comment type="cofactor">
    <cofactor evidence="2">
        <name>Zn(2+)</name>
        <dbReference type="ChEBI" id="CHEBI:29105"/>
    </cofactor>
</comment>
<evidence type="ECO:0000256" key="15">
    <source>
        <dbReference type="ARBA" id="ARBA00044632"/>
    </source>
</evidence>
<evidence type="ECO:0000313" key="18">
    <source>
        <dbReference type="Proteomes" id="UP000177507"/>
    </source>
</evidence>
<dbReference type="NCBIfam" id="TIGR00577">
    <property type="entry name" value="fpg"/>
    <property type="match status" value="1"/>
</dbReference>
<evidence type="ECO:0000256" key="2">
    <source>
        <dbReference type="ARBA" id="ARBA00001947"/>
    </source>
</evidence>
<keyword evidence="12" id="KW-0456">Lyase</keyword>
<dbReference type="SUPFAM" id="SSF81624">
    <property type="entry name" value="N-terminal domain of MutM-like DNA repair proteins"/>
    <property type="match status" value="1"/>
</dbReference>
<evidence type="ECO:0000256" key="13">
    <source>
        <dbReference type="ARBA" id="ARBA00023268"/>
    </source>
</evidence>
<dbReference type="Pfam" id="PF01149">
    <property type="entry name" value="Fapy_DNA_glyco"/>
    <property type="match status" value="1"/>
</dbReference>
<evidence type="ECO:0000256" key="3">
    <source>
        <dbReference type="ARBA" id="ARBA00009409"/>
    </source>
</evidence>
<comment type="catalytic activity">
    <reaction evidence="15">
        <text>2'-deoxyribonucleotide-(2'-deoxyribose 5'-phosphate)-2'-deoxyribonucleotide-DNA = a 3'-end 2'-deoxyribonucleotide-(2,3-dehydro-2,3-deoxyribose 5'-phosphate)-DNA + a 5'-end 5'-phospho-2'-deoxyribonucleoside-DNA + H(+)</text>
        <dbReference type="Rhea" id="RHEA:66592"/>
        <dbReference type="Rhea" id="RHEA-COMP:13180"/>
        <dbReference type="Rhea" id="RHEA-COMP:16897"/>
        <dbReference type="Rhea" id="RHEA-COMP:17067"/>
        <dbReference type="ChEBI" id="CHEBI:15378"/>
        <dbReference type="ChEBI" id="CHEBI:136412"/>
        <dbReference type="ChEBI" id="CHEBI:157695"/>
        <dbReference type="ChEBI" id="CHEBI:167181"/>
        <dbReference type="EC" id="4.2.99.18"/>
    </reaction>
</comment>
<accession>A0A1F8ES25</accession>
<evidence type="ECO:0000256" key="6">
    <source>
        <dbReference type="ARBA" id="ARBA00022763"/>
    </source>
</evidence>
<comment type="subunit">
    <text evidence="4">Monomer.</text>
</comment>
<dbReference type="SUPFAM" id="SSF57716">
    <property type="entry name" value="Glucocorticoid receptor-like (DNA-binding domain)"/>
    <property type="match status" value="1"/>
</dbReference>
<dbReference type="GO" id="GO:0006284">
    <property type="term" value="P:base-excision repair"/>
    <property type="evidence" value="ECO:0007669"/>
    <property type="project" value="InterPro"/>
</dbReference>